<dbReference type="InterPro" id="IPR018935">
    <property type="entry name" value="RIO_kinase_CS"/>
</dbReference>
<dbReference type="InterPro" id="IPR030484">
    <property type="entry name" value="Rio2"/>
</dbReference>
<evidence type="ECO:0000256" key="4">
    <source>
        <dbReference type="ARBA" id="ARBA00022527"/>
    </source>
</evidence>
<dbReference type="PANTHER" id="PTHR45852:SF1">
    <property type="entry name" value="SERINE_THREONINE-PROTEIN KINASE RIO2"/>
    <property type="match status" value="1"/>
</dbReference>
<dbReference type="Proteomes" id="UP000054524">
    <property type="component" value="Unassembled WGS sequence"/>
</dbReference>
<evidence type="ECO:0000313" key="15">
    <source>
        <dbReference type="Proteomes" id="UP000054524"/>
    </source>
</evidence>
<dbReference type="InterPro" id="IPR036388">
    <property type="entry name" value="WH-like_DNA-bd_sf"/>
</dbReference>
<evidence type="ECO:0000256" key="8">
    <source>
        <dbReference type="ARBA" id="ARBA00022777"/>
    </source>
</evidence>
<evidence type="ECO:0000313" key="14">
    <source>
        <dbReference type="EMBL" id="KFG26632.1"/>
    </source>
</evidence>
<reference evidence="14 15" key="1">
    <citation type="journal article" date="2014" name="Genome Announc.">
        <title>Genome Sequence of the Microsporidian Species Nematocida sp1 Strain ERTm6 (ATCC PRA-372).</title>
        <authorList>
            <person name="Bakowski M.A."/>
            <person name="Priest M."/>
            <person name="Young S."/>
            <person name="Cuomo C.A."/>
            <person name="Troemel E.R."/>
        </authorList>
    </citation>
    <scope>NUCLEOTIDE SEQUENCE [LARGE SCALE GENOMIC DNA]</scope>
    <source>
        <strain evidence="14 15">ERTm6</strain>
    </source>
</reference>
<dbReference type="Pfam" id="PF01163">
    <property type="entry name" value="RIO1"/>
    <property type="match status" value="1"/>
</dbReference>
<dbReference type="SUPFAM" id="SSF46785">
    <property type="entry name" value="Winged helix' DNA-binding domain"/>
    <property type="match status" value="1"/>
</dbReference>
<gene>
    <name evidence="14" type="ORF">NESG_00783</name>
</gene>
<dbReference type="InterPro" id="IPR011009">
    <property type="entry name" value="Kinase-like_dom_sf"/>
</dbReference>
<dbReference type="GO" id="GO:0046872">
    <property type="term" value="F:metal ion binding"/>
    <property type="evidence" value="ECO:0007669"/>
    <property type="project" value="UniProtKB-KW"/>
</dbReference>
<dbReference type="OrthoDB" id="10258631at2759"/>
<dbReference type="SMART" id="SM00090">
    <property type="entry name" value="RIO"/>
    <property type="match status" value="1"/>
</dbReference>
<dbReference type="GO" id="GO:0005524">
    <property type="term" value="F:ATP binding"/>
    <property type="evidence" value="ECO:0007669"/>
    <property type="project" value="UniProtKB-KW"/>
</dbReference>
<dbReference type="AlphaFoldDB" id="A0A086J3B4"/>
<dbReference type="InterPro" id="IPR036390">
    <property type="entry name" value="WH_DNA-bd_sf"/>
</dbReference>
<dbReference type="Pfam" id="PF09202">
    <property type="entry name" value="Rio2_N"/>
    <property type="match status" value="1"/>
</dbReference>
<dbReference type="InterPro" id="IPR018934">
    <property type="entry name" value="RIO_dom"/>
</dbReference>
<dbReference type="Gene3D" id="1.10.510.10">
    <property type="entry name" value="Transferase(Phosphotransferase) domain 1"/>
    <property type="match status" value="1"/>
</dbReference>
<sequence length="280" mass="32253">MKFTCNQMQFLAPEHFRVLLATEMGSKNHESVPLDLISKISNISCNINAIVSDLVRQTFLKSIPSIETGYEGYALTYNGYDNLALYALQKEGVIEGVANKIGVGKESDLFLGISPEKKLLCIKIHRLGRVCFKAVKNTRDYHDKRKHTSWMYLSRLSAQKEYAYMTELYAKRLPMPKPYAQNRHIVVMEYLEGYTALSKIQRSSSIVPHAMKDALFAIVGRMYDLGYVHGDFNEFNIMVRDDFKRVKVIDFPQMVKITDTKATEYLERDKAAIDTYFKHF</sequence>
<dbReference type="InterPro" id="IPR000687">
    <property type="entry name" value="RIO_kinase"/>
</dbReference>
<dbReference type="CDD" id="cd05144">
    <property type="entry name" value="RIO2_C"/>
    <property type="match status" value="1"/>
</dbReference>
<comment type="similarity">
    <text evidence="2">Belongs to the protein kinase superfamily. RIO-type Ser/Thr kinase family.</text>
</comment>
<dbReference type="GO" id="GO:0030490">
    <property type="term" value="P:maturation of SSU-rRNA"/>
    <property type="evidence" value="ECO:0007669"/>
    <property type="project" value="TreeGrafter"/>
</dbReference>
<keyword evidence="4" id="KW-0723">Serine/threonine-protein kinase</keyword>
<keyword evidence="8" id="KW-0418">Kinase</keyword>
<evidence type="ECO:0000256" key="11">
    <source>
        <dbReference type="ARBA" id="ARBA00047899"/>
    </source>
</evidence>
<keyword evidence="5" id="KW-0808">Transferase</keyword>
<dbReference type="InterPro" id="IPR000719">
    <property type="entry name" value="Prot_kinase_dom"/>
</dbReference>
<keyword evidence="6" id="KW-0479">Metal-binding</keyword>
<dbReference type="PROSITE" id="PS01245">
    <property type="entry name" value="RIO1"/>
    <property type="match status" value="1"/>
</dbReference>
<dbReference type="HOGENOM" id="CLU_018693_1_1_1"/>
<evidence type="ECO:0000256" key="6">
    <source>
        <dbReference type="ARBA" id="ARBA00022723"/>
    </source>
</evidence>
<comment type="caution">
    <text evidence="14">The sequence shown here is derived from an EMBL/GenBank/DDBJ whole genome shotgun (WGS) entry which is preliminary data.</text>
</comment>
<dbReference type="GO" id="GO:0004674">
    <property type="term" value="F:protein serine/threonine kinase activity"/>
    <property type="evidence" value="ECO:0007669"/>
    <property type="project" value="UniProtKB-KW"/>
</dbReference>
<dbReference type="Gene3D" id="3.30.200.20">
    <property type="entry name" value="Phosphorylase Kinase, domain 1"/>
    <property type="match status" value="1"/>
</dbReference>
<keyword evidence="10" id="KW-0460">Magnesium</keyword>
<dbReference type="RefSeq" id="XP_052905187.1">
    <property type="nucleotide sequence ID" value="XM_053048427.1"/>
</dbReference>
<dbReference type="FunFam" id="3.30.200.20:FF:000052">
    <property type="entry name" value="Serine/threonine-protein kinase RIO2"/>
    <property type="match status" value="1"/>
</dbReference>
<dbReference type="SUPFAM" id="SSF56112">
    <property type="entry name" value="Protein kinase-like (PK-like)"/>
    <property type="match status" value="1"/>
</dbReference>
<keyword evidence="9" id="KW-0067">ATP-binding</keyword>
<evidence type="ECO:0000259" key="13">
    <source>
        <dbReference type="PROSITE" id="PS50011"/>
    </source>
</evidence>
<proteinExistence type="inferred from homology"/>
<dbReference type="Gene3D" id="1.10.10.10">
    <property type="entry name" value="Winged helix-like DNA-binding domain superfamily/Winged helix DNA-binding domain"/>
    <property type="match status" value="1"/>
</dbReference>
<keyword evidence="15" id="KW-1185">Reference proteome</keyword>
<evidence type="ECO:0000256" key="9">
    <source>
        <dbReference type="ARBA" id="ARBA00022840"/>
    </source>
</evidence>
<accession>A0A086J3B4</accession>
<comment type="catalytic activity">
    <reaction evidence="11">
        <text>L-threonyl-[protein] + ATP = O-phospho-L-threonyl-[protein] + ADP + H(+)</text>
        <dbReference type="Rhea" id="RHEA:46608"/>
        <dbReference type="Rhea" id="RHEA-COMP:11060"/>
        <dbReference type="Rhea" id="RHEA-COMP:11605"/>
        <dbReference type="ChEBI" id="CHEBI:15378"/>
        <dbReference type="ChEBI" id="CHEBI:30013"/>
        <dbReference type="ChEBI" id="CHEBI:30616"/>
        <dbReference type="ChEBI" id="CHEBI:61977"/>
        <dbReference type="ChEBI" id="CHEBI:456216"/>
        <dbReference type="EC" id="2.7.11.1"/>
    </reaction>
</comment>
<dbReference type="GeneID" id="77675756"/>
<organism evidence="14 15">
    <name type="scientific">Nematocida ausubeli (strain ATCC PRA-371 / ERTm2)</name>
    <name type="common">Nematode killer fungus</name>
    <dbReference type="NCBI Taxonomy" id="1913371"/>
    <lineage>
        <taxon>Eukaryota</taxon>
        <taxon>Fungi</taxon>
        <taxon>Fungi incertae sedis</taxon>
        <taxon>Microsporidia</taxon>
        <taxon>Nematocida</taxon>
    </lineage>
</organism>
<feature type="domain" description="Protein kinase" evidence="13">
    <location>
        <begin position="95"/>
        <end position="280"/>
    </location>
</feature>
<evidence type="ECO:0000256" key="1">
    <source>
        <dbReference type="ARBA" id="ARBA00001946"/>
    </source>
</evidence>
<evidence type="ECO:0000256" key="2">
    <source>
        <dbReference type="ARBA" id="ARBA00009196"/>
    </source>
</evidence>
<dbReference type="InterPro" id="IPR015285">
    <property type="entry name" value="RIO2_wHTH_N"/>
</dbReference>
<evidence type="ECO:0000256" key="5">
    <source>
        <dbReference type="ARBA" id="ARBA00022679"/>
    </source>
</evidence>
<evidence type="ECO:0000256" key="10">
    <source>
        <dbReference type="ARBA" id="ARBA00022842"/>
    </source>
</evidence>
<comment type="catalytic activity">
    <reaction evidence="12">
        <text>L-seryl-[protein] + ATP = O-phospho-L-seryl-[protein] + ADP + H(+)</text>
        <dbReference type="Rhea" id="RHEA:17989"/>
        <dbReference type="Rhea" id="RHEA-COMP:9863"/>
        <dbReference type="Rhea" id="RHEA-COMP:11604"/>
        <dbReference type="ChEBI" id="CHEBI:15378"/>
        <dbReference type="ChEBI" id="CHEBI:29999"/>
        <dbReference type="ChEBI" id="CHEBI:30616"/>
        <dbReference type="ChEBI" id="CHEBI:83421"/>
        <dbReference type="ChEBI" id="CHEBI:456216"/>
        <dbReference type="EC" id="2.7.11.1"/>
    </reaction>
</comment>
<dbReference type="PROSITE" id="PS50011">
    <property type="entry name" value="PROTEIN_KINASE_DOM"/>
    <property type="match status" value="1"/>
</dbReference>
<dbReference type="PANTHER" id="PTHR45852">
    <property type="entry name" value="SER/THR-PROTEIN KINASE RIO2"/>
    <property type="match status" value="1"/>
</dbReference>
<dbReference type="EMBL" id="AKIJ01000002">
    <property type="protein sequence ID" value="KFG26632.1"/>
    <property type="molecule type" value="Genomic_DNA"/>
</dbReference>
<comment type="cofactor">
    <cofactor evidence="1">
        <name>Mg(2+)</name>
        <dbReference type="ChEBI" id="CHEBI:18420"/>
    </cofactor>
</comment>
<evidence type="ECO:0000256" key="3">
    <source>
        <dbReference type="ARBA" id="ARBA00012513"/>
    </source>
</evidence>
<dbReference type="GO" id="GO:0005829">
    <property type="term" value="C:cytosol"/>
    <property type="evidence" value="ECO:0007669"/>
    <property type="project" value="TreeGrafter"/>
</dbReference>
<dbReference type="GO" id="GO:0030688">
    <property type="term" value="C:preribosome, small subunit precursor"/>
    <property type="evidence" value="ECO:0007669"/>
    <property type="project" value="TreeGrafter"/>
</dbReference>
<name>A0A086J3B4_NEMA1</name>
<evidence type="ECO:0000256" key="7">
    <source>
        <dbReference type="ARBA" id="ARBA00022741"/>
    </source>
</evidence>
<evidence type="ECO:0000256" key="12">
    <source>
        <dbReference type="ARBA" id="ARBA00048679"/>
    </source>
</evidence>
<dbReference type="EC" id="2.7.11.1" evidence="3"/>
<keyword evidence="7" id="KW-0547">Nucleotide-binding</keyword>
<protein>
    <recommendedName>
        <fullName evidence="3">non-specific serine/threonine protein kinase</fullName>
        <ecNumber evidence="3">2.7.11.1</ecNumber>
    </recommendedName>
</protein>